<evidence type="ECO:0000256" key="1">
    <source>
        <dbReference type="ARBA" id="ARBA00004141"/>
    </source>
</evidence>
<dbReference type="InterPro" id="IPR051790">
    <property type="entry name" value="Cytochrome_c-biogenesis_DsbD"/>
</dbReference>
<evidence type="ECO:0000256" key="3">
    <source>
        <dbReference type="ARBA" id="ARBA00022692"/>
    </source>
</evidence>
<dbReference type="Proteomes" id="UP000010304">
    <property type="component" value="Unassembled WGS sequence"/>
</dbReference>
<dbReference type="Pfam" id="PF02683">
    <property type="entry name" value="DsbD_TM"/>
    <property type="match status" value="1"/>
</dbReference>
<evidence type="ECO:0000256" key="2">
    <source>
        <dbReference type="ARBA" id="ARBA00006143"/>
    </source>
</evidence>
<feature type="transmembrane region" description="Helical" evidence="6">
    <location>
        <begin position="135"/>
        <end position="158"/>
    </location>
</feature>
<keyword evidence="5 6" id="KW-0472">Membrane</keyword>
<feature type="transmembrane region" description="Helical" evidence="6">
    <location>
        <begin position="94"/>
        <end position="114"/>
    </location>
</feature>
<reference evidence="8 9" key="1">
    <citation type="submission" date="2010-12" db="EMBL/GenBank/DDBJ databases">
        <authorList>
            <person name="Muzny D."/>
            <person name="Qin X."/>
            <person name="Deng J."/>
            <person name="Jiang H."/>
            <person name="Liu Y."/>
            <person name="Qu J."/>
            <person name="Song X.-Z."/>
            <person name="Zhang L."/>
            <person name="Thornton R."/>
            <person name="Coyle M."/>
            <person name="Francisco L."/>
            <person name="Jackson L."/>
            <person name="Javaid M."/>
            <person name="Korchina V."/>
            <person name="Kovar C."/>
            <person name="Mata R."/>
            <person name="Mathew T."/>
            <person name="Ngo R."/>
            <person name="Nguyen L."/>
            <person name="Nguyen N."/>
            <person name="Okwuonu G."/>
            <person name="Ongeri F."/>
            <person name="Pham C."/>
            <person name="Simmons D."/>
            <person name="Wilczek-Boney K."/>
            <person name="Hale W."/>
            <person name="Jakkamsetti A."/>
            <person name="Pham P."/>
            <person name="Ruth R."/>
            <person name="San Lucas F."/>
            <person name="Warren J."/>
            <person name="Zhang J."/>
            <person name="Zhao Z."/>
            <person name="Zhou C."/>
            <person name="Zhu D."/>
            <person name="Lee S."/>
            <person name="Bess C."/>
            <person name="Blankenburg K."/>
            <person name="Forbes L."/>
            <person name="Fu Q."/>
            <person name="Gubbala S."/>
            <person name="Hirani K."/>
            <person name="Jayaseelan J.C."/>
            <person name="Lara F."/>
            <person name="Munidasa M."/>
            <person name="Palculict T."/>
            <person name="Patil S."/>
            <person name="Pu L.-L."/>
            <person name="Saada N."/>
            <person name="Tang L."/>
            <person name="Weissenberger G."/>
            <person name="Zhu Y."/>
            <person name="Hemphill L."/>
            <person name="Shang Y."/>
            <person name="Youmans B."/>
            <person name="Ayvaz T."/>
            <person name="Ross M."/>
            <person name="Santibanez J."/>
            <person name="Aqrawi P."/>
            <person name="Gross S."/>
            <person name="Joshi V."/>
            <person name="Fowler G."/>
            <person name="Nazareth L."/>
            <person name="Reid J."/>
            <person name="Worley K."/>
            <person name="Petrosino J."/>
            <person name="Highlander S."/>
            <person name="Gibbs R."/>
        </authorList>
    </citation>
    <scope>NUCLEOTIDE SEQUENCE [LARGE SCALE GENOMIC DNA]</scope>
    <source>
        <strain evidence="8 9">ATCC 700780</strain>
    </source>
</reference>
<protein>
    <submittedName>
        <fullName evidence="8">Cytochrome C biogenesis protein transmembrane region</fullName>
    </submittedName>
</protein>
<dbReference type="PANTHER" id="PTHR31272">
    <property type="entry name" value="CYTOCHROME C-TYPE BIOGENESIS PROTEIN HI_1454-RELATED"/>
    <property type="match status" value="1"/>
</dbReference>
<dbReference type="eggNOG" id="COG0785">
    <property type="taxonomic scope" value="Bacteria"/>
</dbReference>
<evidence type="ECO:0000259" key="7">
    <source>
        <dbReference type="Pfam" id="PF02683"/>
    </source>
</evidence>
<dbReference type="InterPro" id="IPR003834">
    <property type="entry name" value="Cyt_c_assmbl_TM_dom"/>
</dbReference>
<dbReference type="STRING" id="888746.HMPREF9180_0890"/>
<feature type="transmembrane region" description="Helical" evidence="6">
    <location>
        <begin position="178"/>
        <end position="204"/>
    </location>
</feature>
<gene>
    <name evidence="8" type="primary">ccdA</name>
    <name evidence="8" type="ORF">HMPREF9180_0890</name>
</gene>
<dbReference type="HOGENOM" id="CLU_053225_2_0_9"/>
<accession>E8KBN5</accession>
<comment type="subcellular location">
    <subcellularLocation>
        <location evidence="1">Membrane</location>
        <topology evidence="1">Multi-pass membrane protein</topology>
    </subcellularLocation>
</comment>
<dbReference type="GO" id="GO:0017004">
    <property type="term" value="P:cytochrome complex assembly"/>
    <property type="evidence" value="ECO:0007669"/>
    <property type="project" value="InterPro"/>
</dbReference>
<keyword evidence="3 6" id="KW-0812">Transmembrane</keyword>
<evidence type="ECO:0000256" key="5">
    <source>
        <dbReference type="ARBA" id="ARBA00023136"/>
    </source>
</evidence>
<comment type="caution">
    <text evidence="8">The sequence shown here is derived from an EMBL/GenBank/DDBJ whole genome shotgun (WGS) entry which is preliminary data.</text>
</comment>
<feature type="domain" description="Cytochrome C biogenesis protein transmembrane" evidence="7">
    <location>
        <begin position="12"/>
        <end position="228"/>
    </location>
</feature>
<feature type="transmembrane region" description="Helical" evidence="6">
    <location>
        <begin position="216"/>
        <end position="240"/>
    </location>
</feature>
<evidence type="ECO:0000313" key="9">
    <source>
        <dbReference type="Proteomes" id="UP000010304"/>
    </source>
</evidence>
<dbReference type="EMBL" id="AEVF01000010">
    <property type="protein sequence ID" value="EFX40533.1"/>
    <property type="molecule type" value="Genomic_DNA"/>
</dbReference>
<proteinExistence type="inferred from homology"/>
<evidence type="ECO:0000313" key="8">
    <source>
        <dbReference type="EMBL" id="EFX40533.1"/>
    </source>
</evidence>
<dbReference type="PANTHER" id="PTHR31272:SF4">
    <property type="entry name" value="CYTOCHROME C-TYPE BIOGENESIS PROTEIN HI_1454-RELATED"/>
    <property type="match status" value="1"/>
</dbReference>
<keyword evidence="9" id="KW-1185">Reference proteome</keyword>
<keyword evidence="4 6" id="KW-1133">Transmembrane helix</keyword>
<dbReference type="AlphaFoldDB" id="E8KBN5"/>
<name>E8KBN5_9STRE</name>
<sequence>MKEGSELESILFFISVFIAGVLSFFSPCIFPLLPVYAGILLDDQEESKTFRFLGKDVSWSGLIRTLCFIAGISLIFFILGFGAGFLGNILYADWFRYTMGVVIILLGLHQMEILHLKKLEVQKTLKFKQEQSSKYLSAFLLGISFSFGWTPCIGPVLSSVLALAASGGNGALQGALLTLVYTLGMALPFLVLALASGLIMPFFSRIKSHILLLKKIGGLLIILMGILLMLGQLNILSGILG</sequence>
<evidence type="ECO:0000256" key="6">
    <source>
        <dbReference type="SAM" id="Phobius"/>
    </source>
</evidence>
<dbReference type="GO" id="GO:0016020">
    <property type="term" value="C:membrane"/>
    <property type="evidence" value="ECO:0007669"/>
    <property type="project" value="UniProtKB-SubCell"/>
</dbReference>
<comment type="similarity">
    <text evidence="2">Belongs to the DsbD family.</text>
</comment>
<evidence type="ECO:0000256" key="4">
    <source>
        <dbReference type="ARBA" id="ARBA00022989"/>
    </source>
</evidence>
<organism evidence="8 9">
    <name type="scientific">Streptococcus peroris ATCC 700780</name>
    <dbReference type="NCBI Taxonomy" id="888746"/>
    <lineage>
        <taxon>Bacteria</taxon>
        <taxon>Bacillati</taxon>
        <taxon>Bacillota</taxon>
        <taxon>Bacilli</taxon>
        <taxon>Lactobacillales</taxon>
        <taxon>Streptococcaceae</taxon>
        <taxon>Streptococcus</taxon>
    </lineage>
</organism>
<feature type="transmembrane region" description="Helical" evidence="6">
    <location>
        <begin position="62"/>
        <end position="82"/>
    </location>
</feature>
<feature type="transmembrane region" description="Helical" evidence="6">
    <location>
        <begin position="12"/>
        <end position="41"/>
    </location>
</feature>